<gene>
    <name evidence="2" type="ORF">SAMN05216175_105164</name>
</gene>
<dbReference type="Gene3D" id="3.30.160.660">
    <property type="match status" value="1"/>
</dbReference>
<dbReference type="NCBIfam" id="NF040716">
    <property type="entry name" value="YcaO_for_S12"/>
    <property type="match status" value="1"/>
</dbReference>
<dbReference type="RefSeq" id="WP_090727514.1">
    <property type="nucleotide sequence ID" value="NZ_FOOU01000005.1"/>
</dbReference>
<evidence type="ECO:0000313" key="2">
    <source>
        <dbReference type="EMBL" id="SFG32080.1"/>
    </source>
</evidence>
<dbReference type="Pfam" id="PF18381">
    <property type="entry name" value="YcaO_C"/>
    <property type="match status" value="1"/>
</dbReference>
<reference evidence="3" key="1">
    <citation type="submission" date="2016-10" db="EMBL/GenBank/DDBJ databases">
        <authorList>
            <person name="Varghese N."/>
            <person name="Submissions S."/>
        </authorList>
    </citation>
    <scope>NUCLEOTIDE SEQUENCE [LARGE SCALE GENOMIC DNA]</scope>
    <source>
        <strain evidence="3">CGMCC 1.10971</strain>
    </source>
</reference>
<dbReference type="InterPro" id="IPR019938">
    <property type="entry name" value="YcaO_dom_prot"/>
</dbReference>
<dbReference type="Gene3D" id="3.30.300.20">
    <property type="match status" value="1"/>
</dbReference>
<dbReference type="InterPro" id="IPR041080">
    <property type="entry name" value="YcaO_C"/>
</dbReference>
<dbReference type="NCBIfam" id="TIGR00702">
    <property type="entry name" value="YcaO-type kinase domain"/>
    <property type="match status" value="1"/>
</dbReference>
<dbReference type="OrthoDB" id="9761274at2"/>
<dbReference type="PROSITE" id="PS51664">
    <property type="entry name" value="YCAO"/>
    <property type="match status" value="1"/>
</dbReference>
<dbReference type="InterPro" id="IPR015946">
    <property type="entry name" value="KH_dom-like_a/b"/>
</dbReference>
<keyword evidence="2" id="KW-0808">Transferase</keyword>
<evidence type="ECO:0000259" key="1">
    <source>
        <dbReference type="PROSITE" id="PS51664"/>
    </source>
</evidence>
<feature type="domain" description="YcaO" evidence="1">
    <location>
        <begin position="206"/>
        <end position="569"/>
    </location>
</feature>
<proteinExistence type="predicted"/>
<keyword evidence="3" id="KW-1185">Reference proteome</keyword>
<dbReference type="GO" id="GO:0005840">
    <property type="term" value="C:ribosome"/>
    <property type="evidence" value="ECO:0007669"/>
    <property type="project" value="UniProtKB-KW"/>
</dbReference>
<keyword evidence="2" id="KW-0687">Ribonucleoprotein</keyword>
<protein>
    <submittedName>
        <fullName evidence="2">Ribosomal protein S12 methylthiotransferase accessory factor</fullName>
    </submittedName>
</protein>
<dbReference type="Proteomes" id="UP000198623">
    <property type="component" value="Unassembled WGS sequence"/>
</dbReference>
<dbReference type="SUPFAM" id="SSF82784">
    <property type="entry name" value="OsmC-like"/>
    <property type="match status" value="1"/>
</dbReference>
<dbReference type="PANTHER" id="PTHR37809">
    <property type="entry name" value="RIBOSOMAL PROTEIN S12 METHYLTHIOTRANSFERASE ACCESSORY FACTOR YCAO"/>
    <property type="match status" value="1"/>
</dbReference>
<dbReference type="STRING" id="1045558.SAMN05216175_105164"/>
<dbReference type="NCBIfam" id="TIGR03549">
    <property type="entry name" value="OsmC domain/YcaO domain-containing protein"/>
    <property type="match status" value="1"/>
</dbReference>
<dbReference type="AlphaFoldDB" id="A0A1I2QVN9"/>
<name>A0A1I2QVN9_9GAMM</name>
<dbReference type="Pfam" id="PF02566">
    <property type="entry name" value="OsmC"/>
    <property type="match status" value="1"/>
</dbReference>
<dbReference type="InterPro" id="IPR003718">
    <property type="entry name" value="OsmC/Ohr_fam"/>
</dbReference>
<dbReference type="GO" id="GO:0016740">
    <property type="term" value="F:transferase activity"/>
    <property type="evidence" value="ECO:0007669"/>
    <property type="project" value="UniProtKB-KW"/>
</dbReference>
<keyword evidence="2" id="KW-0689">Ribosomal protein</keyword>
<dbReference type="Pfam" id="PF02624">
    <property type="entry name" value="YcaO"/>
    <property type="match status" value="1"/>
</dbReference>
<dbReference type="EMBL" id="FOOU01000005">
    <property type="protein sequence ID" value="SFG32080.1"/>
    <property type="molecule type" value="Genomic_DNA"/>
</dbReference>
<dbReference type="InterPro" id="IPR036102">
    <property type="entry name" value="OsmC/Ohrsf"/>
</dbReference>
<sequence length="728" mass="82079">MEIKVNFLDNLRLEAKFDDFTVTADQPIRYKGDGSAPSPFDYFLASSALCAAYFVRVYCLARDIPTDDIKLSQNNIVDPENRYKQIFQIQVELPESISDRDREGILRSIDRCTVKKVVQQGPDFKIEQVESLEDEASLLYMDSTESDANTRIIGKDLPLEKTIANMTAILADLGIKIEIASWRNIVPNVWSLHIRDAASPMCFTNGKGASKESALCSALGEFIERASCNFFYNDQFFGEDICNSKFVHYPNEKWFKAGPKDALPEGLMDEACLAIYNPDDELRASNLIDTNSGLIERGICALPFVRQSDQQTVYFPSNLIENLFLSNGMSAGNNIYEAQVQCLSEIFERAVKRKIIEEEIVLPDVPPHVLQQYPQILEGIKGLEENGFPVVVKDASLGGVFPVMCVTLMNPKTGGVFASFGAHPSFEVALERSLTELLQGRSFEGLNDVPPPTFNSLAVTEPNNFVEHFIDSTGIISWKFFSAKHDYEFCEWDFSGTNEEETNCLMNILADLGKEVYIAVHEDLGATACRILVPGYSEIYPVEDLIWDNTNKSLYFREDILNIHSLDDEELVSLVERLEESELDNYTDIKTLIGIEFDENTAWGQLDVGELKILIYLALEQYEEASELVQDYISFNNNTVARGLFYQAINVVLDIVLDDELELEDYLPNLARMYGADTMENVVGSVAGEVKFYGLTKTSMKLEGLDRHLKLIESYKKLHKHREAGMLN</sequence>
<accession>A0A1I2QVN9</accession>
<dbReference type="PANTHER" id="PTHR37809:SF1">
    <property type="entry name" value="RIBOSOMAL PROTEIN S12 METHYLTHIOTRANSFERASE ACCESSORY FACTOR YCAO"/>
    <property type="match status" value="1"/>
</dbReference>
<dbReference type="InterPro" id="IPR003776">
    <property type="entry name" value="YcaO-like_dom"/>
</dbReference>
<organism evidence="2 3">
    <name type="scientific">Neptunomonas qingdaonensis</name>
    <dbReference type="NCBI Taxonomy" id="1045558"/>
    <lineage>
        <taxon>Bacteria</taxon>
        <taxon>Pseudomonadati</taxon>
        <taxon>Pseudomonadota</taxon>
        <taxon>Gammaproteobacteria</taxon>
        <taxon>Oceanospirillales</taxon>
        <taxon>Oceanospirillaceae</taxon>
        <taxon>Neptunomonas</taxon>
    </lineage>
</organism>
<evidence type="ECO:0000313" key="3">
    <source>
        <dbReference type="Proteomes" id="UP000198623"/>
    </source>
</evidence>